<keyword evidence="1" id="KW-0812">Transmembrane</keyword>
<evidence type="ECO:0000313" key="2">
    <source>
        <dbReference type="EMBL" id="TCT45112.1"/>
    </source>
</evidence>
<evidence type="ECO:0000313" key="3">
    <source>
        <dbReference type="Proteomes" id="UP000295097"/>
    </source>
</evidence>
<keyword evidence="3" id="KW-1185">Reference proteome</keyword>
<feature type="transmembrane region" description="Helical" evidence="1">
    <location>
        <begin position="12"/>
        <end position="32"/>
    </location>
</feature>
<reference evidence="2 3" key="1">
    <citation type="submission" date="2019-03" db="EMBL/GenBank/DDBJ databases">
        <title>Freshwater and sediment microbial communities from various areas in North America, analyzing microbe dynamics in response to fracking.</title>
        <authorList>
            <person name="Lamendella R."/>
        </authorList>
    </citation>
    <scope>NUCLEOTIDE SEQUENCE [LARGE SCALE GENOMIC DNA]</scope>
    <source>
        <strain evidence="2 3">175.2</strain>
    </source>
</reference>
<dbReference type="InterPro" id="IPR018666">
    <property type="entry name" value="DUF2125"/>
</dbReference>
<evidence type="ECO:0000256" key="1">
    <source>
        <dbReference type="SAM" id="Phobius"/>
    </source>
</evidence>
<dbReference type="Pfam" id="PF09898">
    <property type="entry name" value="DUF2125"/>
    <property type="match status" value="1"/>
</dbReference>
<protein>
    <recommendedName>
        <fullName evidence="4">DUF2125 domain-containing protein</fullName>
    </recommendedName>
</protein>
<gene>
    <name evidence="2" type="ORF">EDC90_1001253</name>
</gene>
<dbReference type="RefSeq" id="WP_132307689.1">
    <property type="nucleotide sequence ID" value="NZ_SMAR01000001.1"/>
</dbReference>
<dbReference type="OrthoDB" id="7169664at2"/>
<comment type="caution">
    <text evidence="2">The sequence shown here is derived from an EMBL/GenBank/DDBJ whole genome shotgun (WGS) entry which is preliminary data.</text>
</comment>
<sequence length="331" mass="34997">MARSSRTGKVLKWAVIAVVILAVLYAAGWFFIARTVKARIFALLEGTNGQDVVVQCSELGYQGFPVNFGFSCRDLHVRDRATNMTADLPGLLARAPVYSPWAVETTLEGPLTLDSGHGVMVRSEWSALGGKMIYGDDAPRFLSFSFEDMTTRFSNADDQEGTLTIEGGEGLTRDNEGDLDVALSISNAILRPQNKADALDPVSINLNATVENGGAMLGEPIRLEALRGKSGIVDQAMLTIGTHGSHVALSGPYSFDAQGYLSGNFKVELAGIDILARAIGIAIPESANAVNTIAGLVNALASGQKSLAVTVKVDGGKASMGFIRLGRLPPI</sequence>
<dbReference type="AlphaFoldDB" id="A0A4R3P607"/>
<proteinExistence type="predicted"/>
<keyword evidence="1" id="KW-0472">Membrane</keyword>
<organism evidence="2 3">
    <name type="scientific">Martelella mediterranea</name>
    <dbReference type="NCBI Taxonomy" id="293089"/>
    <lineage>
        <taxon>Bacteria</taxon>
        <taxon>Pseudomonadati</taxon>
        <taxon>Pseudomonadota</taxon>
        <taxon>Alphaproteobacteria</taxon>
        <taxon>Hyphomicrobiales</taxon>
        <taxon>Aurantimonadaceae</taxon>
        <taxon>Martelella</taxon>
    </lineage>
</organism>
<keyword evidence="1" id="KW-1133">Transmembrane helix</keyword>
<dbReference type="Proteomes" id="UP000295097">
    <property type="component" value="Unassembled WGS sequence"/>
</dbReference>
<evidence type="ECO:0008006" key="4">
    <source>
        <dbReference type="Google" id="ProtNLM"/>
    </source>
</evidence>
<accession>A0A4R3P607</accession>
<dbReference type="EMBL" id="SMAR01000001">
    <property type="protein sequence ID" value="TCT45112.1"/>
    <property type="molecule type" value="Genomic_DNA"/>
</dbReference>
<name>A0A4R3P607_9HYPH</name>